<dbReference type="PROSITE" id="PS01214">
    <property type="entry name" value="UPF0016"/>
    <property type="match status" value="1"/>
</dbReference>
<dbReference type="GO" id="GO:0005794">
    <property type="term" value="C:Golgi apparatus"/>
    <property type="evidence" value="ECO:0007669"/>
    <property type="project" value="TreeGrafter"/>
</dbReference>
<dbReference type="GO" id="GO:0005384">
    <property type="term" value="F:manganese ion transmembrane transporter activity"/>
    <property type="evidence" value="ECO:0007669"/>
    <property type="project" value="TreeGrafter"/>
</dbReference>
<evidence type="ECO:0000256" key="1">
    <source>
        <dbReference type="ARBA" id="ARBA00004141"/>
    </source>
</evidence>
<dbReference type="PANTHER" id="PTHR12608">
    <property type="entry name" value="TRANSMEMBRANE PROTEIN HTP-1 RELATED"/>
    <property type="match status" value="1"/>
</dbReference>
<evidence type="ECO:0000256" key="4">
    <source>
        <dbReference type="ARBA" id="ARBA00022989"/>
    </source>
</evidence>
<evidence type="ECO:0000256" key="2">
    <source>
        <dbReference type="ARBA" id="ARBA00009190"/>
    </source>
</evidence>
<dbReference type="GO" id="GO:0032468">
    <property type="term" value="P:Golgi calcium ion homeostasis"/>
    <property type="evidence" value="ECO:0007669"/>
    <property type="project" value="TreeGrafter"/>
</dbReference>
<dbReference type="GO" id="GO:0000329">
    <property type="term" value="C:fungal-type vacuole membrane"/>
    <property type="evidence" value="ECO:0007669"/>
    <property type="project" value="TreeGrafter"/>
</dbReference>
<protein>
    <submittedName>
        <fullName evidence="8">Uncharacterized protein</fullName>
    </submittedName>
</protein>
<dbReference type="PANTHER" id="PTHR12608:SF1">
    <property type="entry name" value="TRANSMEMBRANE PROTEIN 165"/>
    <property type="match status" value="1"/>
</dbReference>
<evidence type="ECO:0000313" key="9">
    <source>
        <dbReference type="Proteomes" id="UP000672032"/>
    </source>
</evidence>
<organism evidence="8 9">
    <name type="scientific">Monilinia vaccinii-corymbosi</name>
    <dbReference type="NCBI Taxonomy" id="61207"/>
    <lineage>
        <taxon>Eukaryota</taxon>
        <taxon>Fungi</taxon>
        <taxon>Dikarya</taxon>
        <taxon>Ascomycota</taxon>
        <taxon>Pezizomycotina</taxon>
        <taxon>Leotiomycetes</taxon>
        <taxon>Helotiales</taxon>
        <taxon>Sclerotiniaceae</taxon>
        <taxon>Monilinia</taxon>
    </lineage>
</organism>
<comment type="subcellular location">
    <subcellularLocation>
        <location evidence="1">Membrane</location>
        <topology evidence="1">Multi-pass membrane protein</topology>
    </subcellularLocation>
</comment>
<dbReference type="GO" id="GO:0015085">
    <property type="term" value="F:calcium ion transmembrane transporter activity"/>
    <property type="evidence" value="ECO:0007669"/>
    <property type="project" value="TreeGrafter"/>
</dbReference>
<comment type="similarity">
    <text evidence="2">Belongs to the GDT1 family.</text>
</comment>
<keyword evidence="4 7" id="KW-1133">Transmembrane helix</keyword>
<dbReference type="OrthoDB" id="442680at2759"/>
<feature type="transmembrane region" description="Helical" evidence="7">
    <location>
        <begin position="417"/>
        <end position="434"/>
    </location>
</feature>
<sequence>MIQLSANAIFERHAIWNLVSPDNTRSINTTPRSQQSLFLVIYIAFQPHLPSSLEDIAFKMRFRRKQSPLLLLLLPALALALSPAAEDNIKSALSKNTDAQTRKNKIDSSPAATAVTDNKPKHDVGTKNAPIDGRDGKPHAGPFVTTKSDPKKDATTGDKTDSKKSKSDSKVDGESVVPPKTKSMAPKEEIMLSADGTKIPQSNDGVMNDPSRVLPKDGTTGTEGGVSEKEKTRKGQGSKTGEKAENKPASPKEAPPFPHDTEQELQGGTKDSQKKGSTTKKNKGIDEKATDSSGNLAGLDKPTDLPDKMNNDPHPIPNSANKDHLDITKSSSKAAAKLDLEREGNDGLIQPLHSYLLSLTMILFSEVGDKTFLIAALMAMKHDRLLVFSAALSALLAMTVLSAVLGHAVPTLIPKRFTNFLAAGLFLFFGGRLLKEGLAMSPDDGVTEELKEVEMELEEKEHLAKQQGRRRSSVSPYALEMGLGGGKRDSTRKSRSGSRLPSPPRSPSSSPDRSPSPTRSTLKGFAGGLNNLLSLLLSPAWVQTFVMTFLGEWGDRSQIATIAMAAGQDYWWVTGGAISGHAVCTGVAVIGGRAIAGKVSLRVVTLGGAIAFLIFGLIYLVEALYYA</sequence>
<dbReference type="EMBL" id="CP063411">
    <property type="protein sequence ID" value="QSZ36469.1"/>
    <property type="molecule type" value="Genomic_DNA"/>
</dbReference>
<feature type="region of interest" description="Disordered" evidence="6">
    <location>
        <begin position="479"/>
        <end position="521"/>
    </location>
</feature>
<feature type="transmembrane region" description="Helical" evidence="7">
    <location>
        <begin position="529"/>
        <end position="550"/>
    </location>
</feature>
<evidence type="ECO:0000313" key="8">
    <source>
        <dbReference type="EMBL" id="QSZ36469.1"/>
    </source>
</evidence>
<gene>
    <name evidence="8" type="ORF">DSL72_006348</name>
</gene>
<dbReference type="AlphaFoldDB" id="A0A8A3PNH0"/>
<keyword evidence="5 7" id="KW-0472">Membrane</keyword>
<feature type="transmembrane region" description="Helical" evidence="7">
    <location>
        <begin position="385"/>
        <end position="405"/>
    </location>
</feature>
<dbReference type="GO" id="GO:0032472">
    <property type="term" value="P:Golgi calcium ion transport"/>
    <property type="evidence" value="ECO:0007669"/>
    <property type="project" value="TreeGrafter"/>
</dbReference>
<feature type="compositionally biased region" description="Low complexity" evidence="6">
    <location>
        <begin position="507"/>
        <end position="520"/>
    </location>
</feature>
<dbReference type="InterPro" id="IPR049555">
    <property type="entry name" value="GDT1-like_CS"/>
</dbReference>
<feature type="compositionally biased region" description="Basic and acidic residues" evidence="6">
    <location>
        <begin position="301"/>
        <end position="311"/>
    </location>
</feature>
<evidence type="ECO:0000256" key="6">
    <source>
        <dbReference type="SAM" id="MobiDB-lite"/>
    </source>
</evidence>
<feature type="transmembrane region" description="Helical" evidence="7">
    <location>
        <begin position="570"/>
        <end position="591"/>
    </location>
</feature>
<keyword evidence="3 7" id="KW-0812">Transmembrane</keyword>
<keyword evidence="9" id="KW-1185">Reference proteome</keyword>
<feature type="transmembrane region" description="Helical" evidence="7">
    <location>
        <begin position="603"/>
        <end position="626"/>
    </location>
</feature>
<dbReference type="Proteomes" id="UP000672032">
    <property type="component" value="Chromosome 7"/>
</dbReference>
<evidence type="ECO:0000256" key="3">
    <source>
        <dbReference type="ARBA" id="ARBA00022692"/>
    </source>
</evidence>
<dbReference type="Pfam" id="PF01169">
    <property type="entry name" value="GDT1"/>
    <property type="match status" value="2"/>
</dbReference>
<name>A0A8A3PNH0_9HELO</name>
<evidence type="ECO:0000256" key="7">
    <source>
        <dbReference type="SAM" id="Phobius"/>
    </source>
</evidence>
<evidence type="ECO:0000256" key="5">
    <source>
        <dbReference type="ARBA" id="ARBA00023136"/>
    </source>
</evidence>
<reference evidence="8" key="1">
    <citation type="submission" date="2020-10" db="EMBL/GenBank/DDBJ databases">
        <title>Genome Sequence of Monilinia vaccinii-corymbosi Sheds Light on Mummy Berry Disease Infection of Blueberry and Mating Type.</title>
        <authorList>
            <person name="Yow A.G."/>
            <person name="Zhang Y."/>
            <person name="Bansal K."/>
            <person name="Eacker S.M."/>
            <person name="Sullivan S."/>
            <person name="Liachko I."/>
            <person name="Cubeta M.A."/>
            <person name="Rollins J.A."/>
            <person name="Ashrafi H."/>
        </authorList>
    </citation>
    <scope>NUCLEOTIDE SEQUENCE</scope>
    <source>
        <strain evidence="8">RL-1</strain>
    </source>
</reference>
<feature type="compositionally biased region" description="Basic and acidic residues" evidence="6">
    <location>
        <begin position="148"/>
        <end position="173"/>
    </location>
</feature>
<feature type="region of interest" description="Disordered" evidence="6">
    <location>
        <begin position="95"/>
        <end position="327"/>
    </location>
</feature>
<accession>A0A8A3PNH0</accession>
<proteinExistence type="inferred from homology"/>
<feature type="transmembrane region" description="Helical" evidence="7">
    <location>
        <begin position="355"/>
        <end position="378"/>
    </location>
</feature>
<dbReference type="InterPro" id="IPR001727">
    <property type="entry name" value="GDT1-like"/>
</dbReference>